<proteinExistence type="predicted"/>
<dbReference type="AlphaFoldDB" id="A0A9P6R6C8"/>
<accession>A0A9P6R6C8</accession>
<comment type="caution">
    <text evidence="1">The sequence shown here is derived from an EMBL/GenBank/DDBJ whole genome shotgun (WGS) entry which is preliminary data.</text>
</comment>
<keyword evidence="2" id="KW-1185">Reference proteome</keyword>
<name>A0A9P6R6C8_9FUNG</name>
<reference evidence="1" key="1">
    <citation type="journal article" date="2020" name="Fungal Divers.">
        <title>Resolving the Mortierellaceae phylogeny through synthesis of multi-gene phylogenetics and phylogenomics.</title>
        <authorList>
            <person name="Vandepol N."/>
            <person name="Liber J."/>
            <person name="Desiro A."/>
            <person name="Na H."/>
            <person name="Kennedy M."/>
            <person name="Barry K."/>
            <person name="Grigoriev I.V."/>
            <person name="Miller A.N."/>
            <person name="O'Donnell K."/>
            <person name="Stajich J.E."/>
            <person name="Bonito G."/>
        </authorList>
    </citation>
    <scope>NUCLEOTIDE SEQUENCE</scope>
    <source>
        <strain evidence="1">REB-010B</strain>
    </source>
</reference>
<sequence length="65" mass="7716">HVKPWHNAVKTHFFRDHQRRRSDTVIYIIVKTIVTFYERKSRYAVQAVDGMDASQRIVTSARRTA</sequence>
<gene>
    <name evidence="1" type="ORF">BGZ99_009787</name>
</gene>
<evidence type="ECO:0000313" key="2">
    <source>
        <dbReference type="Proteomes" id="UP000738325"/>
    </source>
</evidence>
<feature type="non-terminal residue" evidence="1">
    <location>
        <position position="1"/>
    </location>
</feature>
<dbReference type="EMBL" id="JAAAIP010000858">
    <property type="protein sequence ID" value="KAG0311993.1"/>
    <property type="molecule type" value="Genomic_DNA"/>
</dbReference>
<organism evidence="1 2">
    <name type="scientific">Dissophora globulifera</name>
    <dbReference type="NCBI Taxonomy" id="979702"/>
    <lineage>
        <taxon>Eukaryota</taxon>
        <taxon>Fungi</taxon>
        <taxon>Fungi incertae sedis</taxon>
        <taxon>Mucoromycota</taxon>
        <taxon>Mortierellomycotina</taxon>
        <taxon>Mortierellomycetes</taxon>
        <taxon>Mortierellales</taxon>
        <taxon>Mortierellaceae</taxon>
        <taxon>Dissophora</taxon>
    </lineage>
</organism>
<dbReference type="Proteomes" id="UP000738325">
    <property type="component" value="Unassembled WGS sequence"/>
</dbReference>
<evidence type="ECO:0000313" key="1">
    <source>
        <dbReference type="EMBL" id="KAG0311993.1"/>
    </source>
</evidence>
<protein>
    <submittedName>
        <fullName evidence="1">Uncharacterized protein</fullName>
    </submittedName>
</protein>